<evidence type="ECO:0000313" key="1">
    <source>
        <dbReference type="EMBL" id="QIB67139.1"/>
    </source>
</evidence>
<reference evidence="1 2" key="1">
    <citation type="submission" date="2020-02" db="EMBL/GenBank/DDBJ databases">
        <title>Genome sequencing for Kineobactrum sp. M2.</title>
        <authorList>
            <person name="Park S.-J."/>
        </authorList>
    </citation>
    <scope>NUCLEOTIDE SEQUENCE [LARGE SCALE GENOMIC DNA]</scope>
    <source>
        <strain evidence="1 2">M2</strain>
    </source>
</reference>
<evidence type="ECO:0000313" key="2">
    <source>
        <dbReference type="Proteomes" id="UP000477680"/>
    </source>
</evidence>
<dbReference type="EMBL" id="CP048711">
    <property type="protein sequence ID" value="QIB67139.1"/>
    <property type="molecule type" value="Genomic_DNA"/>
</dbReference>
<dbReference type="KEGG" id="kim:G3T16_18775"/>
<dbReference type="Proteomes" id="UP000477680">
    <property type="component" value="Chromosome"/>
</dbReference>
<keyword evidence="2" id="KW-1185">Reference proteome</keyword>
<accession>A0A6C0U726</accession>
<dbReference type="RefSeq" id="WP_163496566.1">
    <property type="nucleotide sequence ID" value="NZ_CP048711.1"/>
</dbReference>
<name>A0A6C0U726_9GAMM</name>
<protein>
    <submittedName>
        <fullName evidence="1">Uncharacterized protein</fullName>
    </submittedName>
</protein>
<proteinExistence type="predicted"/>
<gene>
    <name evidence="1" type="ORF">G3T16_18775</name>
</gene>
<sequence>MSEETIVDMYNAGWTDKQVAEEALARLEKQGTCARDSTGCFYSSDSSTSRCIVGGILPEDLLRHLREKGINCSADELNYTIPSDYYTKLGEQQRKQLQEALDRYDAVLLSLQSFHDTEMSSVEAWQRSNHGRRARMHLVNAVRVNEATLEQVFAAVRA</sequence>
<dbReference type="AlphaFoldDB" id="A0A6C0U726"/>
<organism evidence="1 2">
    <name type="scientific">Kineobactrum salinum</name>
    <dbReference type="NCBI Taxonomy" id="2708301"/>
    <lineage>
        <taxon>Bacteria</taxon>
        <taxon>Pseudomonadati</taxon>
        <taxon>Pseudomonadota</taxon>
        <taxon>Gammaproteobacteria</taxon>
        <taxon>Cellvibrionales</taxon>
        <taxon>Halieaceae</taxon>
        <taxon>Kineobactrum</taxon>
    </lineage>
</organism>